<sequence length="220" mass="25642">MTNRRLKGPAMTQEAIYDVDVNSYNRDDIDDIDLRFVNPSGWSPHVRANDPCIQVKTVPRSFVSIDEGVLKWLKDTNHPMFGYLASMRRIWLVDLSEMMIFQFLQLNALPRNTFIIGFVQITDGYHYERQEFYTTSFPCYNKLRDMNCVQIATFPKGSGNALFREMQYMQEKLITRLHGHVELTVIKQDAVPTQYHGIKHVRPSDLMRNGQITDVVSYLI</sequence>
<dbReference type="AlphaFoldDB" id="A0AAD8BN79"/>
<gene>
    <name evidence="1" type="ORF">Bpfe_013266</name>
</gene>
<reference evidence="1" key="1">
    <citation type="journal article" date="2023" name="PLoS Negl. Trop. Dis.">
        <title>A genome sequence for Biomphalaria pfeifferi, the major vector snail for the human-infecting parasite Schistosoma mansoni.</title>
        <authorList>
            <person name="Bu L."/>
            <person name="Lu L."/>
            <person name="Laidemitt M.R."/>
            <person name="Zhang S.M."/>
            <person name="Mutuku M."/>
            <person name="Mkoji G."/>
            <person name="Steinauer M."/>
            <person name="Loker E.S."/>
        </authorList>
    </citation>
    <scope>NUCLEOTIDE SEQUENCE</scope>
    <source>
        <strain evidence="1">KasaAsao</strain>
    </source>
</reference>
<evidence type="ECO:0000313" key="2">
    <source>
        <dbReference type="Proteomes" id="UP001233172"/>
    </source>
</evidence>
<evidence type="ECO:0000313" key="1">
    <source>
        <dbReference type="EMBL" id="KAK0057173.1"/>
    </source>
</evidence>
<accession>A0AAD8BN79</accession>
<comment type="caution">
    <text evidence="1">The sequence shown here is derived from an EMBL/GenBank/DDBJ whole genome shotgun (WGS) entry which is preliminary data.</text>
</comment>
<name>A0AAD8BN79_BIOPF</name>
<reference evidence="1" key="2">
    <citation type="submission" date="2023-04" db="EMBL/GenBank/DDBJ databases">
        <authorList>
            <person name="Bu L."/>
            <person name="Lu L."/>
            <person name="Laidemitt M.R."/>
            <person name="Zhang S.M."/>
            <person name="Mutuku M."/>
            <person name="Mkoji G."/>
            <person name="Steinauer M."/>
            <person name="Loker E.S."/>
        </authorList>
    </citation>
    <scope>NUCLEOTIDE SEQUENCE</scope>
    <source>
        <strain evidence="1">KasaAsao</strain>
        <tissue evidence="1">Whole Snail</tissue>
    </source>
</reference>
<dbReference type="Proteomes" id="UP001233172">
    <property type="component" value="Unassembled WGS sequence"/>
</dbReference>
<dbReference type="EMBL" id="JASAOG010000056">
    <property type="protein sequence ID" value="KAK0057173.1"/>
    <property type="molecule type" value="Genomic_DNA"/>
</dbReference>
<keyword evidence="2" id="KW-1185">Reference proteome</keyword>
<proteinExistence type="predicted"/>
<organism evidence="1 2">
    <name type="scientific">Biomphalaria pfeifferi</name>
    <name type="common">Bloodfluke planorb</name>
    <name type="synonym">Freshwater snail</name>
    <dbReference type="NCBI Taxonomy" id="112525"/>
    <lineage>
        <taxon>Eukaryota</taxon>
        <taxon>Metazoa</taxon>
        <taxon>Spiralia</taxon>
        <taxon>Lophotrochozoa</taxon>
        <taxon>Mollusca</taxon>
        <taxon>Gastropoda</taxon>
        <taxon>Heterobranchia</taxon>
        <taxon>Euthyneura</taxon>
        <taxon>Panpulmonata</taxon>
        <taxon>Hygrophila</taxon>
        <taxon>Lymnaeoidea</taxon>
        <taxon>Planorbidae</taxon>
        <taxon>Biomphalaria</taxon>
    </lineage>
</organism>
<protein>
    <submittedName>
        <fullName evidence="1">Uncharacterized protein</fullName>
    </submittedName>
</protein>